<keyword evidence="4" id="KW-1185">Reference proteome</keyword>
<name>A0A4R9M232_9LEPT</name>
<dbReference type="SUPFAM" id="SSF53067">
    <property type="entry name" value="Actin-like ATPase domain"/>
    <property type="match status" value="1"/>
</dbReference>
<organism evidence="3 4">
    <name type="scientific">Leptospira idonii</name>
    <dbReference type="NCBI Taxonomy" id="1193500"/>
    <lineage>
        <taxon>Bacteria</taxon>
        <taxon>Pseudomonadati</taxon>
        <taxon>Spirochaetota</taxon>
        <taxon>Spirochaetia</taxon>
        <taxon>Leptospirales</taxon>
        <taxon>Leptospiraceae</taxon>
        <taxon>Leptospira</taxon>
    </lineage>
</organism>
<dbReference type="Proteomes" id="UP000298058">
    <property type="component" value="Unassembled WGS sequence"/>
</dbReference>
<feature type="region of interest" description="Disordered" evidence="2">
    <location>
        <begin position="11"/>
        <end position="39"/>
    </location>
</feature>
<feature type="compositionally biased region" description="Basic and acidic residues" evidence="2">
    <location>
        <begin position="19"/>
        <end position="31"/>
    </location>
</feature>
<comment type="similarity">
    <text evidence="1">Belongs to the ROK (NagC/XylR) family.</text>
</comment>
<dbReference type="InterPro" id="IPR043129">
    <property type="entry name" value="ATPase_NBD"/>
</dbReference>
<gene>
    <name evidence="3" type="ORF">EHS15_09545</name>
</gene>
<sequence>MSELAIGVDIGGGSVKAGLFDKEGKEKKESKQPIPSPLNEDSFIDTVKAAILPLLGDPNIKGIGIGSPGPIDADKGILISSANMPSLKNIPLKEKIESFSSLPVYYNNDANCAALGESIFGSQSHTDSQLILTLGTGIGGGFVERKKLFSGFQGNGVEIGHTTVVIDGAVCGCGGRGCVESYFSTRGFLGRYSEKTGVSLKNAEEFFQKVSSNDANAKEILDFGIICLSEAVRGAIHILNPESIVFVGGITASWNLYGERLSKEIRKRIFPVLNERLKIEVGKNFAGSLGAACLVFSNLGGQK</sequence>
<evidence type="ECO:0000313" key="3">
    <source>
        <dbReference type="EMBL" id="TGN19349.1"/>
    </source>
</evidence>
<dbReference type="PANTHER" id="PTHR18964">
    <property type="entry name" value="ROK (REPRESSOR, ORF, KINASE) FAMILY"/>
    <property type="match status" value="1"/>
</dbReference>
<dbReference type="EMBL" id="RQHW01000032">
    <property type="protein sequence ID" value="TGN19349.1"/>
    <property type="molecule type" value="Genomic_DNA"/>
</dbReference>
<evidence type="ECO:0000256" key="1">
    <source>
        <dbReference type="ARBA" id="ARBA00006479"/>
    </source>
</evidence>
<comment type="caution">
    <text evidence="3">The sequence shown here is derived from an EMBL/GenBank/DDBJ whole genome shotgun (WGS) entry which is preliminary data.</text>
</comment>
<evidence type="ECO:0000256" key="2">
    <source>
        <dbReference type="SAM" id="MobiDB-lite"/>
    </source>
</evidence>
<proteinExistence type="inferred from homology"/>
<reference evidence="3" key="1">
    <citation type="journal article" date="2019" name="PLoS Negl. Trop. Dis.">
        <title>Revisiting the worldwide diversity of Leptospira species in the environment.</title>
        <authorList>
            <person name="Vincent A.T."/>
            <person name="Schiettekatte O."/>
            <person name="Bourhy P."/>
            <person name="Veyrier F.J."/>
            <person name="Picardeau M."/>
        </authorList>
    </citation>
    <scope>NUCLEOTIDE SEQUENCE [LARGE SCALE GENOMIC DNA]</scope>
    <source>
        <strain evidence="3">201300427</strain>
    </source>
</reference>
<evidence type="ECO:0000313" key="4">
    <source>
        <dbReference type="Proteomes" id="UP000298058"/>
    </source>
</evidence>
<dbReference type="InterPro" id="IPR000600">
    <property type="entry name" value="ROK"/>
</dbReference>
<protein>
    <submittedName>
        <fullName evidence="3">ROK family protein</fullName>
    </submittedName>
</protein>
<accession>A0A4R9M232</accession>
<dbReference type="AlphaFoldDB" id="A0A4R9M232"/>
<dbReference type="Gene3D" id="3.30.420.40">
    <property type="match status" value="2"/>
</dbReference>
<dbReference type="PANTHER" id="PTHR18964:SF149">
    <property type="entry name" value="BIFUNCTIONAL UDP-N-ACETYLGLUCOSAMINE 2-EPIMERASE_N-ACETYLMANNOSAMINE KINASE"/>
    <property type="match status" value="1"/>
</dbReference>
<dbReference type="OrthoDB" id="9795247at2"/>
<dbReference type="Pfam" id="PF00480">
    <property type="entry name" value="ROK"/>
    <property type="match status" value="1"/>
</dbReference>